<name>A0ABQ9EHY7_TEGGR</name>
<sequence>MSCARRYLVVFLGFCGLLVSIGYRSVFAMVMVHVIKSNNTNEKLAVFPHCTTNGTSRDLSLDWSSELSQLFNTGYFVGSFFTQVPGGILAVRYSAKRICGLTILISSIFMIVLPFAIQFHEILVMAIRITQGVVEGCSVPALNGVISAWAPKTEKTRMITVAYAGAYISPAVAMFISGVTACYVSWHSVLFIYGGLGVIWSLIWLFCIYDTPSDHPGLSNRERSLFDREGSNVRAGNRQIAANIPWRQILTSLPMSAVIAGSFCRNWIFSLLITELPKYFQDSYGLPIAEIGWIAALPDVFMTVVVILAGALIEKLIKSQKITTTFGRKFSECFGYQVNPLDLAPQYASILTGLSRLGSIGAILSTSIAAYISGHSPTIESWHKIFLIAGAVHMGGVVYYGIFASGEKQSWAETRERQPLLHAAAEDDTQDLFTQSVMLDEESTEKWIFVTMDT</sequence>
<reference evidence="7 8" key="1">
    <citation type="submission" date="2022-12" db="EMBL/GenBank/DDBJ databases">
        <title>Chromosome-level genome of Tegillarca granosa.</title>
        <authorList>
            <person name="Kim J."/>
        </authorList>
    </citation>
    <scope>NUCLEOTIDE SEQUENCE [LARGE SCALE GENOMIC DNA]</scope>
    <source>
        <strain evidence="7">Teg-2019</strain>
        <tissue evidence="7">Adductor muscle</tissue>
    </source>
</reference>
<comment type="caution">
    <text evidence="7">The sequence shown here is derived from an EMBL/GenBank/DDBJ whole genome shotgun (WGS) entry which is preliminary data.</text>
</comment>
<dbReference type="PROSITE" id="PS50850">
    <property type="entry name" value="MFS"/>
    <property type="match status" value="1"/>
</dbReference>
<dbReference type="EMBL" id="JARBDR010000903">
    <property type="protein sequence ID" value="KAJ8304790.1"/>
    <property type="molecule type" value="Genomic_DNA"/>
</dbReference>
<gene>
    <name evidence="7" type="ORF">KUTeg_018373</name>
</gene>
<evidence type="ECO:0000313" key="7">
    <source>
        <dbReference type="EMBL" id="KAJ8304790.1"/>
    </source>
</evidence>
<feature type="transmembrane region" description="Helical" evidence="5">
    <location>
        <begin position="385"/>
        <end position="403"/>
    </location>
</feature>
<dbReference type="InterPro" id="IPR036259">
    <property type="entry name" value="MFS_trans_sf"/>
</dbReference>
<feature type="transmembrane region" description="Helical" evidence="5">
    <location>
        <begin position="293"/>
        <end position="313"/>
    </location>
</feature>
<organism evidence="7 8">
    <name type="scientific">Tegillarca granosa</name>
    <name type="common">Malaysian cockle</name>
    <name type="synonym">Anadara granosa</name>
    <dbReference type="NCBI Taxonomy" id="220873"/>
    <lineage>
        <taxon>Eukaryota</taxon>
        <taxon>Metazoa</taxon>
        <taxon>Spiralia</taxon>
        <taxon>Lophotrochozoa</taxon>
        <taxon>Mollusca</taxon>
        <taxon>Bivalvia</taxon>
        <taxon>Autobranchia</taxon>
        <taxon>Pteriomorphia</taxon>
        <taxon>Arcoida</taxon>
        <taxon>Arcoidea</taxon>
        <taxon>Arcidae</taxon>
        <taxon>Tegillarca</taxon>
    </lineage>
</organism>
<evidence type="ECO:0000256" key="4">
    <source>
        <dbReference type="ARBA" id="ARBA00023136"/>
    </source>
</evidence>
<keyword evidence="8" id="KW-1185">Reference proteome</keyword>
<evidence type="ECO:0000259" key="6">
    <source>
        <dbReference type="PROSITE" id="PS50850"/>
    </source>
</evidence>
<dbReference type="Pfam" id="PF07690">
    <property type="entry name" value="MFS_1"/>
    <property type="match status" value="1"/>
</dbReference>
<feature type="transmembrane region" description="Helical" evidence="5">
    <location>
        <begin position="98"/>
        <end position="117"/>
    </location>
</feature>
<proteinExistence type="predicted"/>
<feature type="transmembrane region" description="Helical" evidence="5">
    <location>
        <begin position="129"/>
        <end position="149"/>
    </location>
</feature>
<dbReference type="Proteomes" id="UP001217089">
    <property type="component" value="Unassembled WGS sequence"/>
</dbReference>
<dbReference type="PANTHER" id="PTHR11662:SF456">
    <property type="entry name" value="VESICULAR GLUTAMATE TRANSPORTER, ISOFORM A"/>
    <property type="match status" value="1"/>
</dbReference>
<feature type="transmembrane region" description="Helical" evidence="5">
    <location>
        <begin position="70"/>
        <end position="91"/>
    </location>
</feature>
<dbReference type="InterPro" id="IPR050382">
    <property type="entry name" value="MFS_Na/Anion_cotransporter"/>
</dbReference>
<keyword evidence="3 5" id="KW-1133">Transmembrane helix</keyword>
<dbReference type="InterPro" id="IPR011701">
    <property type="entry name" value="MFS"/>
</dbReference>
<evidence type="ECO:0000256" key="2">
    <source>
        <dbReference type="ARBA" id="ARBA00022692"/>
    </source>
</evidence>
<evidence type="ECO:0000256" key="3">
    <source>
        <dbReference type="ARBA" id="ARBA00022989"/>
    </source>
</evidence>
<comment type="subcellular location">
    <subcellularLocation>
        <location evidence="1">Membrane</location>
        <topology evidence="1">Multi-pass membrane protein</topology>
    </subcellularLocation>
</comment>
<feature type="transmembrane region" description="Helical" evidence="5">
    <location>
        <begin position="161"/>
        <end position="186"/>
    </location>
</feature>
<keyword evidence="4 5" id="KW-0472">Membrane</keyword>
<evidence type="ECO:0000256" key="1">
    <source>
        <dbReference type="ARBA" id="ARBA00004141"/>
    </source>
</evidence>
<feature type="transmembrane region" description="Helical" evidence="5">
    <location>
        <begin position="192"/>
        <end position="209"/>
    </location>
</feature>
<evidence type="ECO:0000313" key="8">
    <source>
        <dbReference type="Proteomes" id="UP001217089"/>
    </source>
</evidence>
<protein>
    <recommendedName>
        <fullName evidence="6">Major facilitator superfamily (MFS) profile domain-containing protein</fullName>
    </recommendedName>
</protein>
<evidence type="ECO:0000256" key="5">
    <source>
        <dbReference type="SAM" id="Phobius"/>
    </source>
</evidence>
<dbReference type="InterPro" id="IPR020846">
    <property type="entry name" value="MFS_dom"/>
</dbReference>
<accession>A0ABQ9EHY7</accession>
<feature type="transmembrane region" description="Helical" evidence="5">
    <location>
        <begin position="253"/>
        <end position="273"/>
    </location>
</feature>
<dbReference type="SUPFAM" id="SSF103473">
    <property type="entry name" value="MFS general substrate transporter"/>
    <property type="match status" value="1"/>
</dbReference>
<feature type="transmembrane region" description="Helical" evidence="5">
    <location>
        <begin position="354"/>
        <end position="373"/>
    </location>
</feature>
<feature type="domain" description="Major facilitator superfamily (MFS) profile" evidence="6">
    <location>
        <begin position="8"/>
        <end position="454"/>
    </location>
</feature>
<dbReference type="PANTHER" id="PTHR11662">
    <property type="entry name" value="SOLUTE CARRIER FAMILY 17"/>
    <property type="match status" value="1"/>
</dbReference>
<keyword evidence="2 5" id="KW-0812">Transmembrane</keyword>
<dbReference type="Gene3D" id="1.20.1250.20">
    <property type="entry name" value="MFS general substrate transporter like domains"/>
    <property type="match status" value="2"/>
</dbReference>